<evidence type="ECO:0000259" key="1">
    <source>
        <dbReference type="Pfam" id="PF07726"/>
    </source>
</evidence>
<dbReference type="EMBL" id="CAYU010000055">
    <property type="protein sequence ID" value="CCY77187.1"/>
    <property type="molecule type" value="Genomic_DNA"/>
</dbReference>
<dbReference type="Proteomes" id="UP000018300">
    <property type="component" value="Unassembled WGS sequence"/>
</dbReference>
<reference evidence="3" key="1">
    <citation type="submission" date="2012-11" db="EMBL/GenBank/DDBJ databases">
        <title>Dependencies among metagenomic species, viruses, plasmids and units of genetic variation.</title>
        <authorList>
            <person name="Nielsen H.B."/>
            <person name="Almeida M."/>
            <person name="Juncker A.S."/>
            <person name="Rasmussen S."/>
            <person name="Li J."/>
            <person name="Sunagawa S."/>
            <person name="Plichta D."/>
            <person name="Gautier L."/>
            <person name="Le Chatelier E."/>
            <person name="Peletier E."/>
            <person name="Bonde I."/>
            <person name="Nielsen T."/>
            <person name="Manichanh C."/>
            <person name="Arumugam M."/>
            <person name="Batto J."/>
            <person name="Santos M.B.Q.D."/>
            <person name="Blom N."/>
            <person name="Borruel N."/>
            <person name="Burgdorf K.S."/>
            <person name="Boumezbeur F."/>
            <person name="Casellas F."/>
            <person name="Dore J."/>
            <person name="Guarner F."/>
            <person name="Hansen T."/>
            <person name="Hildebrand F."/>
            <person name="Kaas R.S."/>
            <person name="Kennedy S."/>
            <person name="Kristiansen K."/>
            <person name="Kultima J.R."/>
            <person name="Leonard P."/>
            <person name="Levenez F."/>
            <person name="Lund O."/>
            <person name="Moumen B."/>
            <person name="Le Paslier D."/>
            <person name="Pons N."/>
            <person name="Pedersen O."/>
            <person name="Prifti E."/>
            <person name="Qin J."/>
            <person name="Raes J."/>
            <person name="Tap J."/>
            <person name="Tims S."/>
            <person name="Ussery D.W."/>
            <person name="Yamada T."/>
            <person name="MetaHit consortium"/>
            <person name="Renault P."/>
            <person name="Sicheritz-Ponten T."/>
            <person name="Bork P."/>
            <person name="Wang J."/>
            <person name="Brunak S."/>
            <person name="Ehrlich S.D."/>
        </authorList>
    </citation>
    <scope>NUCLEOTIDE SEQUENCE [LARGE SCALE GENOMIC DNA]</scope>
</reference>
<feature type="domain" description="ATPase AAA-3" evidence="1">
    <location>
        <begin position="36"/>
        <end position="166"/>
    </location>
</feature>
<dbReference type="InterPro" id="IPR011703">
    <property type="entry name" value="ATPase_AAA-3"/>
</dbReference>
<dbReference type="GO" id="GO:0016887">
    <property type="term" value="F:ATP hydrolysis activity"/>
    <property type="evidence" value="ECO:0007669"/>
    <property type="project" value="InterPro"/>
</dbReference>
<dbReference type="Gene3D" id="3.40.50.300">
    <property type="entry name" value="P-loop containing nucleotide triphosphate hydrolases"/>
    <property type="match status" value="1"/>
</dbReference>
<dbReference type="PANTHER" id="PTHR42759:SF5">
    <property type="entry name" value="METHANOL DEHYDROGENASE REGULATOR"/>
    <property type="match status" value="1"/>
</dbReference>
<evidence type="ECO:0000259" key="2">
    <source>
        <dbReference type="Pfam" id="PF17863"/>
    </source>
</evidence>
<dbReference type="InterPro" id="IPR050764">
    <property type="entry name" value="CbbQ/NirQ/NorQ/GpvN"/>
</dbReference>
<dbReference type="Gene3D" id="1.10.8.80">
    <property type="entry name" value="Magnesium chelatase subunit I, C-Terminal domain"/>
    <property type="match status" value="1"/>
</dbReference>
<feature type="domain" description="ChlI/MoxR AAA lid" evidence="2">
    <location>
        <begin position="230"/>
        <end position="301"/>
    </location>
</feature>
<dbReference type="GO" id="GO:0005524">
    <property type="term" value="F:ATP binding"/>
    <property type="evidence" value="ECO:0007669"/>
    <property type="project" value="InterPro"/>
</dbReference>
<evidence type="ECO:0000313" key="3">
    <source>
        <dbReference type="EMBL" id="CCY77187.1"/>
    </source>
</evidence>
<dbReference type="Pfam" id="PF07726">
    <property type="entry name" value="AAA_3"/>
    <property type="match status" value="1"/>
</dbReference>
<dbReference type="CDD" id="cd00009">
    <property type="entry name" value="AAA"/>
    <property type="match status" value="1"/>
</dbReference>
<gene>
    <name evidence="3" type="ORF">BN569_00632</name>
</gene>
<comment type="caution">
    <text evidence="3">The sequence shown here is derived from an EMBL/GenBank/DDBJ whole genome shotgun (WGS) entry which is preliminary data.</text>
</comment>
<sequence length="317" mass="34730">MGYEKALNIIENVNKAVKGKSVVVSKVLMAILAKGHILMEDIPGVGKTTLALAFAKSMDLSQNRMQFTTDVLPSDVVGYSMYNSKTGEFEYKQGAVMCNLFLADEINRTSSKTQSALLEAMEEGQVTVDGVTRVINKPFVVIATQNPVGSAGTQLLPESQLDRFMVKLSMGYPDIESEVEIMINRQNMNPLDLVEEVVNAKELLEMQNEVAAIHMDKAIYEYIAMICSLTRNNAMIDLGLSPRGAVAMAAMARAHAYIYGRNYVIPEDVKEVFGDVAGHRLIYSPKAKINHISPDKIMSEIIKAVPVPGLAKKGALK</sequence>
<name>R5LVZ4_9FIRM</name>
<proteinExistence type="predicted"/>
<protein>
    <submittedName>
        <fullName evidence="3">Putative methanol dehydrogenase regulatory protein</fullName>
    </submittedName>
</protein>
<dbReference type="SUPFAM" id="SSF52540">
    <property type="entry name" value="P-loop containing nucleoside triphosphate hydrolases"/>
    <property type="match status" value="1"/>
</dbReference>
<dbReference type="PIRSF" id="PIRSF002849">
    <property type="entry name" value="AAA_ATPase_chaperone_MoxR_prd"/>
    <property type="match status" value="1"/>
</dbReference>
<dbReference type="Pfam" id="PF17863">
    <property type="entry name" value="AAA_lid_2"/>
    <property type="match status" value="1"/>
</dbReference>
<dbReference type="PANTHER" id="PTHR42759">
    <property type="entry name" value="MOXR FAMILY PROTEIN"/>
    <property type="match status" value="1"/>
</dbReference>
<dbReference type="InterPro" id="IPR041628">
    <property type="entry name" value="ChlI/MoxR_AAA_lid"/>
</dbReference>
<accession>R5LVZ4</accession>
<organism evidence="3 4">
    <name type="scientific">Eshraghiella crossota CAG:259</name>
    <dbReference type="NCBI Taxonomy" id="1263062"/>
    <lineage>
        <taxon>Bacteria</taxon>
        <taxon>Bacillati</taxon>
        <taxon>Bacillota</taxon>
        <taxon>Clostridia</taxon>
        <taxon>Lachnospirales</taxon>
        <taxon>Lachnospiraceae</taxon>
        <taxon>Eshraghiella</taxon>
    </lineage>
</organism>
<dbReference type="AlphaFoldDB" id="R5LVZ4"/>
<evidence type="ECO:0000313" key="4">
    <source>
        <dbReference type="Proteomes" id="UP000018300"/>
    </source>
</evidence>
<dbReference type="InterPro" id="IPR027417">
    <property type="entry name" value="P-loop_NTPase"/>
</dbReference>